<dbReference type="Proteomes" id="UP000220840">
    <property type="component" value="Unassembled WGS sequence"/>
</dbReference>
<dbReference type="Proteomes" id="UP000431451">
    <property type="component" value="Unassembled WGS sequence"/>
</dbReference>
<dbReference type="Pfam" id="PF04324">
    <property type="entry name" value="Fer2_BFD"/>
    <property type="match status" value="1"/>
</dbReference>
<organism evidence="4 6">
    <name type="scientific">Clostridium neonatale</name>
    <dbReference type="NCBI Taxonomy" id="137838"/>
    <lineage>
        <taxon>Bacteria</taxon>
        <taxon>Bacillati</taxon>
        <taxon>Bacillota</taxon>
        <taxon>Clostridia</taxon>
        <taxon>Eubacteriales</taxon>
        <taxon>Clostridiaceae</taxon>
        <taxon>Clostridium</taxon>
    </lineage>
</organism>
<dbReference type="InterPro" id="IPR041854">
    <property type="entry name" value="BFD-like_2Fe2S-bd_dom_sf"/>
</dbReference>
<reference evidence="3" key="4">
    <citation type="submission" date="2022-10" db="EMBL/GenBank/DDBJ databases">
        <authorList>
            <person name="Aires J."/>
            <person name="Mesa V."/>
        </authorList>
    </citation>
    <scope>NUCLEOTIDE SEQUENCE</scope>
    <source>
        <strain evidence="3">Clostridium neonatale JD116</strain>
    </source>
</reference>
<dbReference type="STRING" id="137838.GCA_001458595_00175"/>
<name>A0A2A7MBT8_9CLOT</name>
<dbReference type="GeneID" id="68875362"/>
<dbReference type="GO" id="GO:0050622">
    <property type="term" value="F:glycine dehydrogenase (cyanide-forming) activity"/>
    <property type="evidence" value="ECO:0007669"/>
    <property type="project" value="UniProtKB-EC"/>
</dbReference>
<evidence type="ECO:0000313" key="5">
    <source>
        <dbReference type="EMBL" id="VCT82506.1"/>
    </source>
</evidence>
<dbReference type="OrthoDB" id="1629586at2"/>
<reference evidence="4 6" key="1">
    <citation type="submission" date="2017-10" db="EMBL/GenBank/DDBJ databases">
        <title>Effective Description of Clostridium neonatale sp. nov. linked to necrotizing enterocolitis in neonates and a clarification of species assignable to the genus Clostridium (Prazmowski 1880) emend. Lawson and Rainey 2016.</title>
        <authorList>
            <person name="Bernard K."/>
            <person name="Burdz T."/>
            <person name="Wiebe D."/>
            <person name="Balcewich B."/>
            <person name="Alfa M."/>
            <person name="Bernier A.-M."/>
        </authorList>
    </citation>
    <scope>NUCLEOTIDE SEQUENCE [LARGE SCALE GENOMIC DNA]</scope>
    <source>
        <strain evidence="4 6">LCDC99A005</strain>
    </source>
</reference>
<proteinExistence type="predicted"/>
<dbReference type="Proteomes" id="UP000789738">
    <property type="component" value="Unassembled WGS sequence"/>
</dbReference>
<dbReference type="EMBL" id="PDCJ01000006">
    <property type="protein sequence ID" value="PEG28997.1"/>
    <property type="molecule type" value="Genomic_DNA"/>
</dbReference>
<dbReference type="EMBL" id="CAKJVE010000004">
    <property type="protein sequence ID" value="CAG9703124.1"/>
    <property type="molecule type" value="Genomic_DNA"/>
</dbReference>
<sequence length="74" mass="8072">MDSNDNNLNEAILDKLTKTCRCRAISRAKIKEAIRNGADTFEKVKAATGAGTGSCKGKTCSYIINNLIEEYKNS</sequence>
<evidence type="ECO:0000313" key="4">
    <source>
        <dbReference type="EMBL" id="PEG28997.1"/>
    </source>
</evidence>
<dbReference type="EMBL" id="CAMTCP010000199">
    <property type="protein sequence ID" value="CAI3584370.1"/>
    <property type="molecule type" value="Genomic_DNA"/>
</dbReference>
<keyword evidence="6" id="KW-1185">Reference proteome</keyword>
<dbReference type="Gene3D" id="1.10.10.1100">
    <property type="entry name" value="BFD-like [2Fe-2S]-binding domain"/>
    <property type="match status" value="1"/>
</dbReference>
<evidence type="ECO:0000313" key="2">
    <source>
        <dbReference type="EMBL" id="CAG9703124.1"/>
    </source>
</evidence>
<dbReference type="EC" id="1.4.99.5" evidence="5"/>
<keyword evidence="5" id="KW-0560">Oxidoreductase</keyword>
<evidence type="ECO:0000313" key="3">
    <source>
        <dbReference type="EMBL" id="CAI3584370.1"/>
    </source>
</evidence>
<evidence type="ECO:0000259" key="1">
    <source>
        <dbReference type="Pfam" id="PF04324"/>
    </source>
</evidence>
<accession>A0A2A7MBT8</accession>
<dbReference type="EMBL" id="UWJD01000001">
    <property type="protein sequence ID" value="VCT82506.1"/>
    <property type="molecule type" value="Genomic_DNA"/>
</dbReference>
<evidence type="ECO:0000313" key="6">
    <source>
        <dbReference type="Proteomes" id="UP000220840"/>
    </source>
</evidence>
<dbReference type="Proteomes" id="UP001189143">
    <property type="component" value="Unassembled WGS sequence"/>
</dbReference>
<dbReference type="InterPro" id="IPR007419">
    <property type="entry name" value="BFD-like_2Fe2S-bd_dom"/>
</dbReference>
<gene>
    <name evidence="5" type="primary">hcnB</name>
    <name evidence="3" type="ORF">CNEO2_270019</name>
    <name evidence="2" type="ORF">CNEO_40358</name>
    <name evidence="5" type="ORF">CNEONATNEC25_00049</name>
    <name evidence="4" type="ORF">CQ394_20325</name>
</gene>
<reference evidence="2" key="3">
    <citation type="submission" date="2021-10" db="EMBL/GenBank/DDBJ databases">
        <authorList>
            <person name="Mesa V."/>
        </authorList>
    </citation>
    <scope>NUCLEOTIDE SEQUENCE</scope>
    <source>
        <strain evidence="2">CC3_PB</strain>
    </source>
</reference>
<dbReference type="RefSeq" id="WP_058293184.1">
    <property type="nucleotide sequence ID" value="NZ_CAKJVD010000005.1"/>
</dbReference>
<evidence type="ECO:0000313" key="7">
    <source>
        <dbReference type="Proteomes" id="UP000431451"/>
    </source>
</evidence>
<feature type="domain" description="BFD-like [2Fe-2S]-binding" evidence="1">
    <location>
        <begin position="20"/>
        <end position="70"/>
    </location>
</feature>
<protein>
    <submittedName>
        <fullName evidence="4">(2Fe-2S)-binding protein</fullName>
    </submittedName>
    <submittedName>
        <fullName evidence="5">Hydrogen cyanide synthase subunit HcnB</fullName>
        <ecNumber evidence="5">1.4.99.5</ecNumber>
    </submittedName>
</protein>
<reference evidence="5 7" key="2">
    <citation type="submission" date="2018-06" db="EMBL/GenBank/DDBJ databases">
        <authorList>
            <consortium name="IHU Genomes"/>
        </authorList>
    </citation>
    <scope>NUCLEOTIDE SEQUENCE [LARGE SCALE GENOMIC DNA]</scope>
    <source>
        <strain evidence="5 7">NEC25</strain>
    </source>
</reference>
<dbReference type="AlphaFoldDB" id="A0A2A7MBT8"/>